<evidence type="ECO:0000259" key="1">
    <source>
        <dbReference type="Pfam" id="PF18299"/>
    </source>
</evidence>
<feature type="domain" description="ATP-grasp" evidence="1">
    <location>
        <begin position="83"/>
        <end position="235"/>
    </location>
</feature>
<organism evidence="2 3">
    <name type="scientific">Undibacterium pigrum</name>
    <dbReference type="NCBI Taxonomy" id="401470"/>
    <lineage>
        <taxon>Bacteria</taxon>
        <taxon>Pseudomonadati</taxon>
        <taxon>Pseudomonadota</taxon>
        <taxon>Betaproteobacteria</taxon>
        <taxon>Burkholderiales</taxon>
        <taxon>Oxalobacteraceae</taxon>
        <taxon>Undibacterium</taxon>
    </lineage>
</organism>
<keyword evidence="3" id="KW-1185">Reference proteome</keyword>
<reference evidence="2 3" key="1">
    <citation type="submission" date="2018-05" db="EMBL/GenBank/DDBJ databases">
        <title>Genomic Encyclopedia of Type Strains, Phase IV (KMG-IV): sequencing the most valuable type-strain genomes for metagenomic binning, comparative biology and taxonomic classification.</title>
        <authorList>
            <person name="Goeker M."/>
        </authorList>
    </citation>
    <scope>NUCLEOTIDE SEQUENCE [LARGE SCALE GENOMIC DNA]</scope>
    <source>
        <strain evidence="2 3">DSM 19792</strain>
    </source>
</reference>
<evidence type="ECO:0000313" key="3">
    <source>
        <dbReference type="Proteomes" id="UP000247792"/>
    </source>
</evidence>
<dbReference type="OrthoDB" id="654524at2"/>
<protein>
    <submittedName>
        <fullName evidence="2">Uncharacterized protein DUF4343</fullName>
    </submittedName>
</protein>
<sequence>MPTLIFTPRYTDDSQALWKAAGALGWQVQRLTNWRVPDHMQDLDEPVLYGEALFGPTLAEQLGLRLLSPPEDWLVRLPMEYKLRTISLQTLGQARQLTQPAFIKPPNDKSFPADVYTGATLPAEYDDDMAVLVSDVVTWEKEFRCFILQRKLITYSIYSRFGDVQRDTDFASSADEDQALIAFMSSLLADERVDLPEACVVDAGMLSTGAWACVEQNAAWGAGIYGCDPARVLEVLRHASVRI</sequence>
<evidence type="ECO:0000313" key="2">
    <source>
        <dbReference type="EMBL" id="PXX41439.1"/>
    </source>
</evidence>
<dbReference type="InterPro" id="IPR041261">
    <property type="entry name" value="R2K_2"/>
</dbReference>
<dbReference type="Proteomes" id="UP000247792">
    <property type="component" value="Unassembled WGS sequence"/>
</dbReference>
<dbReference type="RefSeq" id="WP_110256673.1">
    <property type="nucleotide sequence ID" value="NZ_QJKB01000007.1"/>
</dbReference>
<comment type="caution">
    <text evidence="2">The sequence shown here is derived from an EMBL/GenBank/DDBJ whole genome shotgun (WGS) entry which is preliminary data.</text>
</comment>
<name>A0A318J124_9BURK</name>
<dbReference type="AlphaFoldDB" id="A0A318J124"/>
<gene>
    <name evidence="2" type="ORF">DFR42_10790</name>
</gene>
<dbReference type="EMBL" id="QJKB01000007">
    <property type="protein sequence ID" value="PXX41439.1"/>
    <property type="molecule type" value="Genomic_DNA"/>
</dbReference>
<dbReference type="Pfam" id="PF18299">
    <property type="entry name" value="R2K_2"/>
    <property type="match status" value="1"/>
</dbReference>
<proteinExistence type="predicted"/>
<accession>A0A318J124</accession>